<dbReference type="AlphaFoldDB" id="A0A0V1PQ75"/>
<reference evidence="1 2" key="1">
    <citation type="submission" date="2015-11" db="EMBL/GenBank/DDBJ databases">
        <title>The genome of Debaryomyces fabryi.</title>
        <authorList>
            <person name="Tafer H."/>
            <person name="Lopandic K."/>
        </authorList>
    </citation>
    <scope>NUCLEOTIDE SEQUENCE [LARGE SCALE GENOMIC DNA]</scope>
    <source>
        <strain evidence="1 2">CBS 789</strain>
    </source>
</reference>
<accession>A0A0V1PQ75</accession>
<proteinExistence type="predicted"/>
<keyword evidence="2" id="KW-1185">Reference proteome</keyword>
<evidence type="ECO:0000313" key="1">
    <source>
        <dbReference type="EMBL" id="KRZ98324.1"/>
    </source>
</evidence>
<gene>
    <name evidence="1" type="ORF">AC631_05914</name>
</gene>
<evidence type="ECO:0000313" key="2">
    <source>
        <dbReference type="Proteomes" id="UP000054251"/>
    </source>
</evidence>
<dbReference type="RefSeq" id="XP_015464427.1">
    <property type="nucleotide sequence ID" value="XM_015614743.1"/>
</dbReference>
<protein>
    <submittedName>
        <fullName evidence="1">Uncharacterized protein</fullName>
    </submittedName>
</protein>
<organism evidence="1 2">
    <name type="scientific">Debaryomyces fabryi</name>
    <dbReference type="NCBI Taxonomy" id="58627"/>
    <lineage>
        <taxon>Eukaryota</taxon>
        <taxon>Fungi</taxon>
        <taxon>Dikarya</taxon>
        <taxon>Ascomycota</taxon>
        <taxon>Saccharomycotina</taxon>
        <taxon>Pichiomycetes</taxon>
        <taxon>Debaryomycetaceae</taxon>
        <taxon>Debaryomyces</taxon>
    </lineage>
</organism>
<sequence length="128" mass="14382">MTGELEEQFTKITGLSASHVGFVAQSHNSKSEVMLAATSSNIPVMRMITPHNQTLHFAIRKVSEKKFHSILGFHANDSTTTKSTREDFNEENFLNGGVEFSHFYVANEDNDGGILNQQNDWNTIYDQT</sequence>
<dbReference type="Proteomes" id="UP000054251">
    <property type="component" value="Unassembled WGS sequence"/>
</dbReference>
<dbReference type="GeneID" id="26842923"/>
<dbReference type="EMBL" id="LMYN01000338">
    <property type="protein sequence ID" value="KRZ98324.1"/>
    <property type="molecule type" value="Genomic_DNA"/>
</dbReference>
<comment type="caution">
    <text evidence="1">The sequence shown here is derived from an EMBL/GenBank/DDBJ whole genome shotgun (WGS) entry which is preliminary data.</text>
</comment>
<name>A0A0V1PQ75_9ASCO</name>